<protein>
    <recommendedName>
        <fullName evidence="8">Splicing factor YJU2</fullName>
    </recommendedName>
</protein>
<feature type="binding site" evidence="8">
    <location>
        <position position="46"/>
    </location>
    <ligand>
        <name>Zn(2+)</name>
        <dbReference type="ChEBI" id="CHEBI:29105"/>
    </ligand>
</feature>
<evidence type="ECO:0000256" key="5">
    <source>
        <dbReference type="ARBA" id="ARBA00022833"/>
    </source>
</evidence>
<evidence type="ECO:0000313" key="11">
    <source>
        <dbReference type="EMBL" id="CAI8045813.1"/>
    </source>
</evidence>
<keyword evidence="7 8" id="KW-0539">Nucleus</keyword>
<keyword evidence="2" id="KW-0507">mRNA processing</keyword>
<dbReference type="PANTHER" id="PTHR12111">
    <property type="entry name" value="SPLICING FACTOR YJU2"/>
    <property type="match status" value="1"/>
</dbReference>
<reference evidence="11" key="1">
    <citation type="submission" date="2023-03" db="EMBL/GenBank/DDBJ databases">
        <authorList>
            <person name="Steffen K."/>
            <person name="Cardenas P."/>
        </authorList>
    </citation>
    <scope>NUCLEOTIDE SEQUENCE</scope>
</reference>
<feature type="compositionally biased region" description="Gly residues" evidence="10">
    <location>
        <begin position="309"/>
        <end position="320"/>
    </location>
</feature>
<feature type="binding site" evidence="8">
    <location>
        <position position="80"/>
    </location>
    <ligand>
        <name>Zn(2+)</name>
        <dbReference type="ChEBI" id="CHEBI:29105"/>
    </ligand>
</feature>
<dbReference type="GO" id="GO:0046872">
    <property type="term" value="F:metal ion binding"/>
    <property type="evidence" value="ECO:0007669"/>
    <property type="project" value="UniProtKB-KW"/>
</dbReference>
<evidence type="ECO:0000256" key="4">
    <source>
        <dbReference type="ARBA" id="ARBA00022728"/>
    </source>
</evidence>
<evidence type="ECO:0000256" key="8">
    <source>
        <dbReference type="HAMAP-Rule" id="MF_03226"/>
    </source>
</evidence>
<accession>A0AA35TE03</accession>
<dbReference type="Proteomes" id="UP001174909">
    <property type="component" value="Unassembled WGS sequence"/>
</dbReference>
<feature type="coiled-coil region" evidence="9">
    <location>
        <begin position="106"/>
        <end position="133"/>
    </location>
</feature>
<proteinExistence type="inferred from homology"/>
<comment type="subcellular location">
    <subcellularLocation>
        <location evidence="1 8">Nucleus</location>
    </subcellularLocation>
</comment>
<feature type="binding site" evidence="8">
    <location>
        <position position="83"/>
    </location>
    <ligand>
        <name>Zn(2+)</name>
        <dbReference type="ChEBI" id="CHEBI:29105"/>
    </ligand>
</feature>
<feature type="compositionally biased region" description="Basic and acidic residues" evidence="10">
    <location>
        <begin position="246"/>
        <end position="265"/>
    </location>
</feature>
<feature type="compositionally biased region" description="Basic and acidic residues" evidence="10">
    <location>
        <begin position="285"/>
        <end position="299"/>
    </location>
</feature>
<comment type="subunit">
    <text evidence="8">Component of the spliceosome. Present in the activated B complex, the catalytically activated B* complex which catalyzes the branching, the catalytic step 1 C complex catalyzing the exon ligation, and the postcatalytic P complex containing the ligated exons (mRNA) and the excised lariat intron.</text>
</comment>
<evidence type="ECO:0000256" key="6">
    <source>
        <dbReference type="ARBA" id="ARBA00023187"/>
    </source>
</evidence>
<gene>
    <name evidence="11" type="ORF">GBAR_LOCUS25335</name>
</gene>
<dbReference type="EMBL" id="CASHTH010003506">
    <property type="protein sequence ID" value="CAI8045813.1"/>
    <property type="molecule type" value="Genomic_DNA"/>
</dbReference>
<evidence type="ECO:0000256" key="7">
    <source>
        <dbReference type="ARBA" id="ARBA00023242"/>
    </source>
</evidence>
<keyword evidence="5 8" id="KW-0862">Zinc</keyword>
<comment type="similarity">
    <text evidence="8">Belongs to the CWC16 family. YJU2 subfamily.</text>
</comment>
<dbReference type="AlphaFoldDB" id="A0AA35TE03"/>
<dbReference type="GO" id="GO:0071006">
    <property type="term" value="C:U2-type catalytic step 1 spliceosome"/>
    <property type="evidence" value="ECO:0007669"/>
    <property type="project" value="UniProtKB-UniRule"/>
</dbReference>
<comment type="caution">
    <text evidence="11">The sequence shown here is derived from an EMBL/GenBank/DDBJ whole genome shotgun (WGS) entry which is preliminary data.</text>
</comment>
<organism evidence="11 12">
    <name type="scientific">Geodia barretti</name>
    <name type="common">Barrett's horny sponge</name>
    <dbReference type="NCBI Taxonomy" id="519541"/>
    <lineage>
        <taxon>Eukaryota</taxon>
        <taxon>Metazoa</taxon>
        <taxon>Porifera</taxon>
        <taxon>Demospongiae</taxon>
        <taxon>Heteroscleromorpha</taxon>
        <taxon>Tetractinellida</taxon>
        <taxon>Astrophorina</taxon>
        <taxon>Geodiidae</taxon>
        <taxon>Geodia</taxon>
    </lineage>
</organism>
<dbReference type="GO" id="GO:0000349">
    <property type="term" value="P:generation of catalytic spliceosome for first transesterification step"/>
    <property type="evidence" value="ECO:0007669"/>
    <property type="project" value="UniProtKB-UniRule"/>
</dbReference>
<keyword evidence="12" id="KW-1185">Reference proteome</keyword>
<name>A0AA35TE03_GEOBA</name>
<feature type="binding site" evidence="8">
    <location>
        <position position="43"/>
    </location>
    <ligand>
        <name>Zn(2+)</name>
        <dbReference type="ChEBI" id="CHEBI:29105"/>
    </ligand>
</feature>
<dbReference type="Pfam" id="PF04502">
    <property type="entry name" value="Saf4_Yju2"/>
    <property type="match status" value="1"/>
</dbReference>
<evidence type="ECO:0000256" key="10">
    <source>
        <dbReference type="SAM" id="MobiDB-lite"/>
    </source>
</evidence>
<evidence type="ECO:0000313" key="12">
    <source>
        <dbReference type="Proteomes" id="UP001174909"/>
    </source>
</evidence>
<comment type="function">
    <text evidence="8">Part of the spliceosome which catalyzes two sequential transesterification reactions, first the excision of the non-coding intron from pre-mRNA and then the ligation of the coding exons to form the mature mRNA. Plays a role in stabilizing the structure of the spliceosome catalytic core and docking of the branch helix into the active site, producing 5'-exon and lariat intron-3'-intermediates.</text>
</comment>
<evidence type="ECO:0000256" key="9">
    <source>
        <dbReference type="SAM" id="Coils"/>
    </source>
</evidence>
<sequence>MGERKVLNKYYPPDFDTIRLPKLPGGRPDQYVIRIMAPFTMRCLTCGNYVYKGRKFNSRKEDAKGENYLGLQIYRFYIRCPECLSEITFKTDPQNSDYVPEHGAIRTFQAERLAELEEQREAEEKEEEESNNPMLALENRTAESRMEMDVLDALEEIRDWNSRNASVKHEHLLEGLIVEENKETEEGDAALTAMASKIFEEKRSKLRRLDDEETPPTKRVHLERPSTSGKRNKLLGLVVRKTSKKTGGEKREERGEGAATSEEKTCTAGISGISELGGSKVQGAAEKEGPKDAKNKEGEGPNIGESEGGKGTEGSGGLGLLCGYSDTSSDSD</sequence>
<dbReference type="HAMAP" id="MF_03226">
    <property type="entry name" value="YJU2"/>
    <property type="match status" value="1"/>
</dbReference>
<keyword evidence="4 8" id="KW-0747">Spliceosome</keyword>
<evidence type="ECO:0000256" key="3">
    <source>
        <dbReference type="ARBA" id="ARBA00022723"/>
    </source>
</evidence>
<evidence type="ECO:0000256" key="2">
    <source>
        <dbReference type="ARBA" id="ARBA00022664"/>
    </source>
</evidence>
<keyword evidence="6" id="KW-0508">mRNA splicing</keyword>
<dbReference type="InterPro" id="IPR007590">
    <property type="entry name" value="Saf4/Yju2"/>
</dbReference>
<dbReference type="PANTHER" id="PTHR12111:SF1">
    <property type="entry name" value="SPLICING FACTOR YJU2"/>
    <property type="match status" value="1"/>
</dbReference>
<keyword evidence="3 8" id="KW-0479">Metal-binding</keyword>
<evidence type="ECO:0000256" key="1">
    <source>
        <dbReference type="ARBA" id="ARBA00004123"/>
    </source>
</evidence>
<dbReference type="InterPro" id="IPR043701">
    <property type="entry name" value="Yju2"/>
</dbReference>
<keyword evidence="9" id="KW-0175">Coiled coil</keyword>
<feature type="region of interest" description="Disordered" evidence="10">
    <location>
        <begin position="207"/>
        <end position="332"/>
    </location>
</feature>